<dbReference type="Pfam" id="PF13541">
    <property type="entry name" value="ChlI"/>
    <property type="match status" value="1"/>
</dbReference>
<dbReference type="InterPro" id="IPR014774">
    <property type="entry name" value="KaiC-like_dom"/>
</dbReference>
<comment type="domain">
    <text evidence="11">The middle region has homology to RecA with ATPase motifs including the RadA KNRFG motif, while the C-terminus is homologous to Lon protease.</text>
</comment>
<dbReference type="FunFam" id="3.40.50.300:FF:000050">
    <property type="entry name" value="DNA repair protein RadA"/>
    <property type="match status" value="1"/>
</dbReference>
<dbReference type="InterPro" id="IPR027417">
    <property type="entry name" value="P-loop_NTPase"/>
</dbReference>
<dbReference type="PATRIC" id="fig|1359193.3.peg.1106"/>
<evidence type="ECO:0000256" key="6">
    <source>
        <dbReference type="ARBA" id="ARBA00022833"/>
    </source>
</evidence>
<keyword evidence="6 13" id="KW-0862">Zinc</keyword>
<dbReference type="Proteomes" id="UP000033661">
    <property type="component" value="Unassembled WGS sequence"/>
</dbReference>
<dbReference type="InterPro" id="IPR020588">
    <property type="entry name" value="RecA_ATP-bd"/>
</dbReference>
<proteinExistence type="inferred from homology"/>
<dbReference type="Pfam" id="PF18073">
    <property type="entry name" value="Zn_ribbon_LapB"/>
    <property type="match status" value="1"/>
</dbReference>
<evidence type="ECO:0000256" key="12">
    <source>
        <dbReference type="NCBIfam" id="TIGR00416"/>
    </source>
</evidence>
<evidence type="ECO:0000256" key="1">
    <source>
        <dbReference type="ARBA" id="ARBA00022723"/>
    </source>
</evidence>
<keyword evidence="5" id="KW-0378">Hydrolase</keyword>
<comment type="function">
    <text evidence="13">DNA-dependent ATPase involved in processing of recombination intermediates, plays a role in repairing DNA breaks. Stimulates the branch migration of RecA-mediated strand transfer reactions, allowing the 3' invading strand to extend heteroduplex DNA faster. Binds ssDNA in the presence of ADP but not other nucleotides, has ATPase activity that is stimulated by ssDNA and various branched DNA structures, but inhibited by SSB. Does not have RecA's homology-searching function.</text>
</comment>
<dbReference type="SMART" id="SM00382">
    <property type="entry name" value="AAA"/>
    <property type="match status" value="1"/>
</dbReference>
<dbReference type="Gene3D" id="3.30.230.10">
    <property type="match status" value="1"/>
</dbReference>
<evidence type="ECO:0000256" key="5">
    <source>
        <dbReference type="ARBA" id="ARBA00022801"/>
    </source>
</evidence>
<dbReference type="GO" id="GO:0000725">
    <property type="term" value="P:recombinational repair"/>
    <property type="evidence" value="ECO:0007669"/>
    <property type="project" value="UniProtKB-UniRule"/>
</dbReference>
<organism evidence="15 16">
    <name type="scientific">Rickettsia bellii str. RML An4</name>
    <dbReference type="NCBI Taxonomy" id="1359193"/>
    <lineage>
        <taxon>Bacteria</taxon>
        <taxon>Pseudomonadati</taxon>
        <taxon>Pseudomonadota</taxon>
        <taxon>Alphaproteobacteria</taxon>
        <taxon>Rickettsiales</taxon>
        <taxon>Rickettsiaceae</taxon>
        <taxon>Rickettsieae</taxon>
        <taxon>Rickettsia</taxon>
        <taxon>belli group</taxon>
    </lineage>
</organism>
<feature type="short sequence motif" description="RadA KNRFG motif" evidence="11">
    <location>
        <begin position="250"/>
        <end position="254"/>
    </location>
</feature>
<sequence>MTKEKKHYICSNCGNTSPKWSGQCFDCGVWGSIIEEKVISNKNIAKIGSKQDFEQLSSNVTDQVRISTPIGELDRVLGGGLVLGSAILIGGDPGIGKSTLLLQLVAGSFASKVKCLYITGEESLDQIKLRALRLDLVNDKTNILAANNLEDIIASLEANKGNIDLVVIDSIQTIATRELTSPPGTVSQIRTCAHELVNYAKQNNIIILLSCHVTKDGQLAGPKLLEHLVDTVLYFEGDHNNHFRILRSYKNRFGGVGEIGVFEMSSSGLIEVTNPSELFLMKREQNVIGTAIFAGIEGSRPLLMEVQALIVPSNMVTPRRSAVGWDVNRLSMILAVLSSRIGLNLANYEVYLSIAGGLKINEPASDLAVAASLISAATNKPLPEHSVFFGEISLSGEIRKTAKAEARIKEALKLGFNNIICSKSENLTHDFISSIAHLKDLKLLLGSS</sequence>
<feature type="region of interest" description="Lon-protease-like" evidence="11">
    <location>
        <begin position="349"/>
        <end position="448"/>
    </location>
</feature>
<feature type="binding site" evidence="11">
    <location>
        <begin position="91"/>
        <end position="98"/>
    </location>
    <ligand>
        <name>ATP</name>
        <dbReference type="ChEBI" id="CHEBI:30616"/>
    </ligand>
</feature>
<gene>
    <name evidence="11 15" type="primary">radA</name>
    <name evidence="15" type="ORF">RBEAN4_1145</name>
</gene>
<evidence type="ECO:0000256" key="9">
    <source>
        <dbReference type="ARBA" id="ARBA00023125"/>
    </source>
</evidence>
<dbReference type="GO" id="GO:0016787">
    <property type="term" value="F:hydrolase activity"/>
    <property type="evidence" value="ECO:0007669"/>
    <property type="project" value="UniProtKB-KW"/>
</dbReference>
<accession>A0A0F3QC84</accession>
<evidence type="ECO:0000259" key="14">
    <source>
        <dbReference type="PROSITE" id="PS50162"/>
    </source>
</evidence>
<dbReference type="GO" id="GO:0003684">
    <property type="term" value="F:damaged DNA binding"/>
    <property type="evidence" value="ECO:0007669"/>
    <property type="project" value="InterPro"/>
</dbReference>
<evidence type="ECO:0000256" key="7">
    <source>
        <dbReference type="ARBA" id="ARBA00022840"/>
    </source>
</evidence>
<feature type="domain" description="RecA family profile 1" evidence="14">
    <location>
        <begin position="62"/>
        <end position="213"/>
    </location>
</feature>
<dbReference type="InterPro" id="IPR003593">
    <property type="entry name" value="AAA+_ATPase"/>
</dbReference>
<evidence type="ECO:0000256" key="10">
    <source>
        <dbReference type="ARBA" id="ARBA00023204"/>
    </source>
</evidence>
<evidence type="ECO:0000256" key="11">
    <source>
        <dbReference type="HAMAP-Rule" id="MF_01498"/>
    </source>
</evidence>
<dbReference type="SUPFAM" id="SSF52540">
    <property type="entry name" value="P-loop containing nucleoside triphosphate hydrolases"/>
    <property type="match status" value="1"/>
</dbReference>
<keyword evidence="1 11" id="KW-0479">Metal-binding</keyword>
<dbReference type="PANTHER" id="PTHR32472">
    <property type="entry name" value="DNA REPAIR PROTEIN RADA"/>
    <property type="match status" value="1"/>
</dbReference>
<dbReference type="Pfam" id="PF06745">
    <property type="entry name" value="ATPase"/>
    <property type="match status" value="1"/>
</dbReference>
<protein>
    <recommendedName>
        <fullName evidence="11 12">DNA repair protein RadA</fullName>
    </recommendedName>
</protein>
<keyword evidence="7 11" id="KW-0067">ATP-binding</keyword>
<dbReference type="PRINTS" id="PR01874">
    <property type="entry name" value="DNAREPAIRADA"/>
</dbReference>
<keyword evidence="8 11" id="KW-0346">Stress response</keyword>
<evidence type="ECO:0000313" key="15">
    <source>
        <dbReference type="EMBL" id="KJV90143.1"/>
    </source>
</evidence>
<dbReference type="PROSITE" id="PS50162">
    <property type="entry name" value="RECA_2"/>
    <property type="match status" value="1"/>
</dbReference>
<dbReference type="GO" id="GO:0005829">
    <property type="term" value="C:cytosol"/>
    <property type="evidence" value="ECO:0007669"/>
    <property type="project" value="TreeGrafter"/>
</dbReference>
<evidence type="ECO:0000256" key="8">
    <source>
        <dbReference type="ARBA" id="ARBA00023016"/>
    </source>
</evidence>
<comment type="similarity">
    <text evidence="11 13">Belongs to the RecA family. RadA subfamily.</text>
</comment>
<reference evidence="15 16" key="1">
    <citation type="submission" date="2015-02" db="EMBL/GenBank/DDBJ databases">
        <title>Genome Sequencing of Rickettsiales.</title>
        <authorList>
            <person name="Daugherty S.C."/>
            <person name="Su Q."/>
            <person name="Abolude K."/>
            <person name="Beier-Sexton M."/>
            <person name="Carlyon J.A."/>
            <person name="Carter R."/>
            <person name="Day N.P."/>
            <person name="Dumler S.J."/>
            <person name="Dyachenko V."/>
            <person name="Godinez A."/>
            <person name="Kurtti T.J."/>
            <person name="Lichay M."/>
            <person name="Mullins K.E."/>
            <person name="Ott S."/>
            <person name="Pappas-Brown V."/>
            <person name="Paris D.H."/>
            <person name="Patel P."/>
            <person name="Richards A.L."/>
            <person name="Sadzewicz L."/>
            <person name="Sears K."/>
            <person name="Seidman D."/>
            <person name="Sengamalay N."/>
            <person name="Stenos J."/>
            <person name="Tallon L.J."/>
            <person name="Vincent G."/>
            <person name="Fraser C.M."/>
            <person name="Munderloh U."/>
            <person name="Dunning-Hotopp J.C."/>
        </authorList>
    </citation>
    <scope>NUCLEOTIDE SEQUENCE [LARGE SCALE GENOMIC DNA]</scope>
    <source>
        <strain evidence="15 16">RML An4</strain>
    </source>
</reference>
<dbReference type="HAMAP" id="MF_01498">
    <property type="entry name" value="RadA_bact"/>
    <property type="match status" value="1"/>
</dbReference>
<name>A0A0F3QC84_RICBE</name>
<dbReference type="CDD" id="cd01121">
    <property type="entry name" value="RadA_SMS_N"/>
    <property type="match status" value="1"/>
</dbReference>
<dbReference type="SUPFAM" id="SSF54211">
    <property type="entry name" value="Ribosomal protein S5 domain 2-like"/>
    <property type="match status" value="1"/>
</dbReference>
<evidence type="ECO:0000256" key="2">
    <source>
        <dbReference type="ARBA" id="ARBA00022741"/>
    </source>
</evidence>
<keyword evidence="16" id="KW-1185">Reference proteome</keyword>
<dbReference type="InterPro" id="IPR004504">
    <property type="entry name" value="DNA_repair_RadA"/>
</dbReference>
<evidence type="ECO:0000256" key="4">
    <source>
        <dbReference type="ARBA" id="ARBA00022771"/>
    </source>
</evidence>
<comment type="function">
    <text evidence="11">Plays a role in repairing double-strand DNA breaks, probably involving stabilizing or processing branched DNA or blocked replication forks.</text>
</comment>
<evidence type="ECO:0000256" key="13">
    <source>
        <dbReference type="RuleBase" id="RU003555"/>
    </source>
</evidence>
<keyword evidence="4 13" id="KW-0863">Zinc-finger</keyword>
<dbReference type="InterPro" id="IPR041166">
    <property type="entry name" value="Rubredoxin_2"/>
</dbReference>
<evidence type="ECO:0000256" key="3">
    <source>
        <dbReference type="ARBA" id="ARBA00022763"/>
    </source>
</evidence>
<dbReference type="GO" id="GO:0008270">
    <property type="term" value="F:zinc ion binding"/>
    <property type="evidence" value="ECO:0007669"/>
    <property type="project" value="UniProtKB-KW"/>
</dbReference>
<dbReference type="GO" id="GO:0005524">
    <property type="term" value="F:ATP binding"/>
    <property type="evidence" value="ECO:0007669"/>
    <property type="project" value="UniProtKB-UniRule"/>
</dbReference>
<dbReference type="PANTHER" id="PTHR32472:SF10">
    <property type="entry name" value="DNA REPAIR PROTEIN RADA-LIKE PROTEIN"/>
    <property type="match status" value="1"/>
</dbReference>
<keyword evidence="9 11" id="KW-0238">DNA-binding</keyword>
<keyword evidence="2 11" id="KW-0547">Nucleotide-binding</keyword>
<dbReference type="NCBIfam" id="TIGR00416">
    <property type="entry name" value="sms"/>
    <property type="match status" value="1"/>
</dbReference>
<dbReference type="InterPro" id="IPR020568">
    <property type="entry name" value="Ribosomal_Su5_D2-typ_SF"/>
</dbReference>
<dbReference type="InterPro" id="IPR014721">
    <property type="entry name" value="Ribsml_uS5_D2-typ_fold_subgr"/>
</dbReference>
<dbReference type="SMR" id="A0A0F3QC84"/>
<dbReference type="GO" id="GO:0140664">
    <property type="term" value="F:ATP-dependent DNA damage sensor activity"/>
    <property type="evidence" value="ECO:0007669"/>
    <property type="project" value="InterPro"/>
</dbReference>
<dbReference type="EMBL" id="LAOI01000001">
    <property type="protein sequence ID" value="KJV90143.1"/>
    <property type="molecule type" value="Genomic_DNA"/>
</dbReference>
<keyword evidence="10 11" id="KW-0234">DNA repair</keyword>
<dbReference type="AlphaFoldDB" id="A0A0F3QC84"/>
<dbReference type="RefSeq" id="WP_011477008.1">
    <property type="nucleotide sequence ID" value="NZ_LAOI01000001.1"/>
</dbReference>
<dbReference type="Gene3D" id="3.40.50.300">
    <property type="entry name" value="P-loop containing nucleotide triphosphate hydrolases"/>
    <property type="match status" value="1"/>
</dbReference>
<evidence type="ECO:0000313" key="16">
    <source>
        <dbReference type="Proteomes" id="UP000033661"/>
    </source>
</evidence>
<dbReference type="MEROPS" id="S16.A04"/>
<keyword evidence="3 11" id="KW-0227">DNA damage</keyword>
<comment type="caution">
    <text evidence="15">The sequence shown here is derived from an EMBL/GenBank/DDBJ whole genome shotgun (WGS) entry which is preliminary data.</text>
</comment>